<dbReference type="SUPFAM" id="SSF51679">
    <property type="entry name" value="Bacterial luciferase-like"/>
    <property type="match status" value="1"/>
</dbReference>
<dbReference type="PANTHER" id="PTHR43244:SF1">
    <property type="entry name" value="5,10-METHYLENETETRAHYDROMETHANOPTERIN REDUCTASE"/>
    <property type="match status" value="1"/>
</dbReference>
<dbReference type="InterPro" id="IPR011251">
    <property type="entry name" value="Luciferase-like_dom"/>
</dbReference>
<dbReference type="AlphaFoldDB" id="X1D7F3"/>
<dbReference type="CDD" id="cd01097">
    <property type="entry name" value="Tetrahydromethanopterin_reductase"/>
    <property type="match status" value="1"/>
</dbReference>
<dbReference type="GO" id="GO:0016705">
    <property type="term" value="F:oxidoreductase activity, acting on paired donors, with incorporation or reduction of molecular oxygen"/>
    <property type="evidence" value="ECO:0007669"/>
    <property type="project" value="InterPro"/>
</dbReference>
<name>X1D7F3_9ZZZZ</name>
<evidence type="ECO:0000313" key="3">
    <source>
        <dbReference type="EMBL" id="GAG92401.1"/>
    </source>
</evidence>
<feature type="domain" description="Luciferase-like" evidence="2">
    <location>
        <begin position="1"/>
        <end position="244"/>
    </location>
</feature>
<reference evidence="3" key="1">
    <citation type="journal article" date="2014" name="Front. Microbiol.">
        <title>High frequency of phylogenetically diverse reductive dehalogenase-homologous genes in deep subseafloor sedimentary metagenomes.</title>
        <authorList>
            <person name="Kawai M."/>
            <person name="Futagami T."/>
            <person name="Toyoda A."/>
            <person name="Takaki Y."/>
            <person name="Nishi S."/>
            <person name="Hori S."/>
            <person name="Arai W."/>
            <person name="Tsubouchi T."/>
            <person name="Morono Y."/>
            <person name="Uchiyama I."/>
            <person name="Ito T."/>
            <person name="Fujiyama A."/>
            <person name="Inagaki F."/>
            <person name="Takami H."/>
        </authorList>
    </citation>
    <scope>NUCLEOTIDE SEQUENCE</scope>
    <source>
        <strain evidence="3">Expedition CK06-06</strain>
    </source>
</reference>
<dbReference type="PANTHER" id="PTHR43244">
    <property type="match status" value="1"/>
</dbReference>
<dbReference type="InterPro" id="IPR050564">
    <property type="entry name" value="F420-G6PD/mer"/>
</dbReference>
<accession>X1D7F3</accession>
<proteinExistence type="predicted"/>
<evidence type="ECO:0000259" key="2">
    <source>
        <dbReference type="Pfam" id="PF00296"/>
    </source>
</evidence>
<dbReference type="InterPro" id="IPR019910">
    <property type="entry name" value="Lucif-like_OxRdtase_MSMEG_4879"/>
</dbReference>
<dbReference type="InterPro" id="IPR036661">
    <property type="entry name" value="Luciferase-like_sf"/>
</dbReference>
<organism evidence="3">
    <name type="scientific">marine sediment metagenome</name>
    <dbReference type="NCBI Taxonomy" id="412755"/>
    <lineage>
        <taxon>unclassified sequences</taxon>
        <taxon>metagenomes</taxon>
        <taxon>ecological metagenomes</taxon>
    </lineage>
</organism>
<dbReference type="NCBIfam" id="TIGR03564">
    <property type="entry name" value="F420_MSMEG_4879"/>
    <property type="match status" value="1"/>
</dbReference>
<dbReference type="Pfam" id="PF00296">
    <property type="entry name" value="Bac_luciferase"/>
    <property type="match status" value="1"/>
</dbReference>
<feature type="non-terminal residue" evidence="3">
    <location>
        <position position="1"/>
    </location>
</feature>
<dbReference type="Gene3D" id="3.20.20.30">
    <property type="entry name" value="Luciferase-like domain"/>
    <property type="match status" value="1"/>
</dbReference>
<evidence type="ECO:0000256" key="1">
    <source>
        <dbReference type="ARBA" id="ARBA00023002"/>
    </source>
</evidence>
<comment type="caution">
    <text evidence="3">The sequence shown here is derived from an EMBL/GenBank/DDBJ whole genome shotgun (WGS) entry which is preliminary data.</text>
</comment>
<keyword evidence="1" id="KW-0560">Oxidoreductase</keyword>
<protein>
    <recommendedName>
        <fullName evidence="2">Luciferase-like domain-containing protein</fullName>
    </recommendedName>
</protein>
<dbReference type="EMBL" id="BART01027382">
    <property type="protein sequence ID" value="GAG92401.1"/>
    <property type="molecule type" value="Genomic_DNA"/>
</dbReference>
<gene>
    <name evidence="3" type="ORF">S01H4_48553</name>
</gene>
<sequence>IWMANHYSYDAINVLSLIGNCTSTIELGTAVVPSFPRHPVAMAQQVLTANAACKNRFTLGLGVSHKFFIEDELGIGYRTPAKHMAEYLDVMMPLINSRQVDTEGDLYRVKTHIDITETGKPSVLIAALGPKMLEIAGHNTDGTTLWQTGPVTIEKHTIPAIHQAATEAGRPSPRIVTGMPVVLTDNTQKARQAIDEKLKFYGEIPSYRAMLDREGAVGPGDIAIVGNEQELRQQIQQLEDIGVTDLNAVLIDVESDSYERTLSFLASEKAA</sequence>